<evidence type="ECO:0000256" key="1">
    <source>
        <dbReference type="ARBA" id="ARBA00023125"/>
    </source>
</evidence>
<dbReference type="EMBL" id="NEWL01000005">
    <property type="protein sequence ID" value="OXB90237.1"/>
    <property type="molecule type" value="Genomic_DNA"/>
</dbReference>
<protein>
    <submittedName>
        <fullName evidence="3">Uncharacterized protein</fullName>
    </submittedName>
</protein>
<evidence type="ECO:0000256" key="2">
    <source>
        <dbReference type="SAM" id="MobiDB-lite"/>
    </source>
</evidence>
<proteinExistence type="predicted"/>
<evidence type="ECO:0000313" key="3">
    <source>
        <dbReference type="EMBL" id="OXB90237.1"/>
    </source>
</evidence>
<reference evidence="3 4" key="1">
    <citation type="submission" date="2017-05" db="EMBL/GenBank/DDBJ databases">
        <title>The genome sequence of Geobacillus uzenensis BGSC 92A1.</title>
        <authorList>
            <person name="Ramaloko W.T."/>
            <person name="Koen N."/>
            <person name="Polliack S."/>
            <person name="Aliyu H."/>
            <person name="Lebre P."/>
            <person name="Mohr T."/>
            <person name="Oswald F."/>
            <person name="Zwick M."/>
            <person name="Neumann A."/>
            <person name="Syldatk C."/>
            <person name="Cowan D."/>
            <person name="De Maayer P."/>
        </authorList>
    </citation>
    <scope>NUCLEOTIDE SEQUENCE [LARGE SCALE GENOMIC DNA]</scope>
    <source>
        <strain evidence="3 4">BGSC 92A1</strain>
    </source>
</reference>
<feature type="compositionally biased region" description="Polar residues" evidence="2">
    <location>
        <begin position="1"/>
        <end position="12"/>
    </location>
</feature>
<gene>
    <name evidence="3" type="ORF">B9L21_05575</name>
</gene>
<keyword evidence="4" id="KW-1185">Reference proteome</keyword>
<dbReference type="Proteomes" id="UP000198364">
    <property type="component" value="Unassembled WGS sequence"/>
</dbReference>
<accession>A0ABX4DI68</accession>
<dbReference type="InterPro" id="IPR010095">
    <property type="entry name" value="Cas12f1-like_TNB"/>
</dbReference>
<dbReference type="NCBIfam" id="TIGR01766">
    <property type="entry name" value="IS200/IS605 family accessory protein TnpB-like domain"/>
    <property type="match status" value="1"/>
</dbReference>
<evidence type="ECO:0000313" key="4">
    <source>
        <dbReference type="Proteomes" id="UP000198364"/>
    </source>
</evidence>
<organism evidence="3 4">
    <name type="scientific">Geobacillus uzenensis</name>
    <dbReference type="NCBI Taxonomy" id="129339"/>
    <lineage>
        <taxon>Bacteria</taxon>
        <taxon>Bacillati</taxon>
        <taxon>Bacillota</taxon>
        <taxon>Bacilli</taxon>
        <taxon>Bacillales</taxon>
        <taxon>Anoxybacillaceae</taxon>
        <taxon>Geobacillus</taxon>
    </lineage>
</organism>
<sequence length="184" mass="21424">MKQEESYTSQASFFDGDEIPEYNADNPKEYKFSGKRIKRGLYRTKSGKPMNRNNKVNDYINKTCRYIINYCIENQIGKLVIGYAETLQRNMNLGKKTNQNFVNIPLGNIKEKLEYLCCIENQIGKLVIGYAETLQRNINLGKKTNQNFVNIPLGNIKEKLEYLCEFYGIEFLKQEESYTSPMAH</sequence>
<comment type="caution">
    <text evidence="3">The sequence shown here is derived from an EMBL/GenBank/DDBJ whole genome shotgun (WGS) entry which is preliminary data.</text>
</comment>
<name>A0ABX4DI68_9BACL</name>
<keyword evidence="1" id="KW-0238">DNA-binding</keyword>
<feature type="region of interest" description="Disordered" evidence="2">
    <location>
        <begin position="1"/>
        <end position="27"/>
    </location>
</feature>